<name>A0A2G8SSZ7_9APHY</name>
<sequence length="606" mass="69228">MPELDILHGLEFQIKRVVSDWEERFPIPFDARPIIFPRCFAVGTLNKPYTTCTVDHRPPFADPTALGLAPGIHSVNDADVRRAEGQPFHSLLGSVPGGRLFVRARGKELVVAAGQYAFRFHFGLEGIVAIVDTPSFWELVSKDCPGKNKDGEKSEIMRSFIVPPALTTPAARQLKQEQTINIFAAFVGPKDTFIFTDHSRLLRMHVMVLTRSFLERDLEPESELWPFLWSTNHGPDWIFERGAAEQALDAWRDSVIGSKASLRDCMDSFLRRQNTEDNIMRLKATATRRSKAPHVVACAHRPIPMTKTIIHVLTERQDIFNGYGQHTASDILYDLRIWPGMPAEHVCKDNKLFQSLKIRLHTYAAQFVSDRYRELCLSVPNGPAFAFNYKSDTNYINQYLSVYRKCFVRIRREQYNAMAREGLFNSEHMIGARYHCEDDELIDVNYRDVPVFVYRLVEEDKGDKKKKEVLWYSPIRAKRPSHWRSLPGPFLATDNVLHAGMKTTIGPASFYLFKLNQYDPEAHGKPGRRKKITNGRRGRPAHEPRIGDLRRRDARKRKELAATSVLITSQAKSQMKRRKIASRSAPVPPSDRVTRSRACRTGGTSI</sequence>
<keyword evidence="3" id="KW-1185">Reference proteome</keyword>
<dbReference type="EMBL" id="AYKW01000001">
    <property type="protein sequence ID" value="PIL36895.1"/>
    <property type="molecule type" value="Genomic_DNA"/>
</dbReference>
<protein>
    <submittedName>
        <fullName evidence="2">Uncharacterized protein</fullName>
    </submittedName>
</protein>
<accession>A0A2G8SSZ7</accession>
<proteinExistence type="predicted"/>
<comment type="caution">
    <text evidence="2">The sequence shown here is derived from an EMBL/GenBank/DDBJ whole genome shotgun (WGS) entry which is preliminary data.</text>
</comment>
<evidence type="ECO:0000256" key="1">
    <source>
        <dbReference type="SAM" id="MobiDB-lite"/>
    </source>
</evidence>
<feature type="compositionally biased region" description="Basic residues" evidence="1">
    <location>
        <begin position="525"/>
        <end position="539"/>
    </location>
</feature>
<evidence type="ECO:0000313" key="2">
    <source>
        <dbReference type="EMBL" id="PIL36895.1"/>
    </source>
</evidence>
<dbReference type="Proteomes" id="UP000230002">
    <property type="component" value="Unassembled WGS sequence"/>
</dbReference>
<evidence type="ECO:0000313" key="3">
    <source>
        <dbReference type="Proteomes" id="UP000230002"/>
    </source>
</evidence>
<dbReference type="AlphaFoldDB" id="A0A2G8SSZ7"/>
<feature type="region of interest" description="Disordered" evidence="1">
    <location>
        <begin position="522"/>
        <end position="606"/>
    </location>
</feature>
<organism evidence="2 3">
    <name type="scientific">Ganoderma sinense ZZ0214-1</name>
    <dbReference type="NCBI Taxonomy" id="1077348"/>
    <lineage>
        <taxon>Eukaryota</taxon>
        <taxon>Fungi</taxon>
        <taxon>Dikarya</taxon>
        <taxon>Basidiomycota</taxon>
        <taxon>Agaricomycotina</taxon>
        <taxon>Agaricomycetes</taxon>
        <taxon>Polyporales</taxon>
        <taxon>Polyporaceae</taxon>
        <taxon>Ganoderma</taxon>
    </lineage>
</organism>
<dbReference type="OrthoDB" id="3263739at2759"/>
<reference evidence="2 3" key="1">
    <citation type="journal article" date="2015" name="Sci. Rep.">
        <title>Chromosome-level genome map provides insights into diverse defense mechanisms in the medicinal fungus Ganoderma sinense.</title>
        <authorList>
            <person name="Zhu Y."/>
            <person name="Xu J."/>
            <person name="Sun C."/>
            <person name="Zhou S."/>
            <person name="Xu H."/>
            <person name="Nelson D.R."/>
            <person name="Qian J."/>
            <person name="Song J."/>
            <person name="Luo H."/>
            <person name="Xiang L."/>
            <person name="Li Y."/>
            <person name="Xu Z."/>
            <person name="Ji A."/>
            <person name="Wang L."/>
            <person name="Lu S."/>
            <person name="Hayward A."/>
            <person name="Sun W."/>
            <person name="Li X."/>
            <person name="Schwartz D.C."/>
            <person name="Wang Y."/>
            <person name="Chen S."/>
        </authorList>
    </citation>
    <scope>NUCLEOTIDE SEQUENCE [LARGE SCALE GENOMIC DNA]</scope>
    <source>
        <strain evidence="2 3">ZZ0214-1</strain>
    </source>
</reference>
<feature type="compositionally biased region" description="Basic and acidic residues" evidence="1">
    <location>
        <begin position="540"/>
        <end position="551"/>
    </location>
</feature>
<gene>
    <name evidence="2" type="ORF">GSI_00585</name>
</gene>